<gene>
    <name evidence="1" type="ORF">GCM10010389_41460</name>
</gene>
<dbReference type="Proteomes" id="UP000623010">
    <property type="component" value="Unassembled WGS sequence"/>
</dbReference>
<dbReference type="AlphaFoldDB" id="A0A918RFF1"/>
<organism evidence="1 2">
    <name type="scientific">Streptomyces echinoruber</name>
    <dbReference type="NCBI Taxonomy" id="68898"/>
    <lineage>
        <taxon>Bacteria</taxon>
        <taxon>Bacillati</taxon>
        <taxon>Actinomycetota</taxon>
        <taxon>Actinomycetes</taxon>
        <taxon>Kitasatosporales</taxon>
        <taxon>Streptomycetaceae</taxon>
        <taxon>Streptomyces</taxon>
    </lineage>
</organism>
<dbReference type="Pfam" id="PF10604">
    <property type="entry name" value="Polyketide_cyc2"/>
    <property type="match status" value="1"/>
</dbReference>
<protein>
    <recommendedName>
        <fullName evidence="3">Polyketide cyclase</fullName>
    </recommendedName>
</protein>
<comment type="caution">
    <text evidence="1">The sequence shown here is derived from an EMBL/GenBank/DDBJ whole genome shotgun (WGS) entry which is preliminary data.</text>
</comment>
<dbReference type="SUPFAM" id="SSF55961">
    <property type="entry name" value="Bet v1-like"/>
    <property type="match status" value="1"/>
</dbReference>
<accession>A0A918RFF1</accession>
<name>A0A918RFF1_9ACTN</name>
<proteinExistence type="predicted"/>
<reference evidence="1" key="2">
    <citation type="submission" date="2020-09" db="EMBL/GenBank/DDBJ databases">
        <authorList>
            <person name="Sun Q."/>
            <person name="Ohkuma M."/>
        </authorList>
    </citation>
    <scope>NUCLEOTIDE SEQUENCE</scope>
    <source>
        <strain evidence="1">JCM 5016</strain>
    </source>
</reference>
<dbReference type="InterPro" id="IPR019587">
    <property type="entry name" value="Polyketide_cyclase/dehydratase"/>
</dbReference>
<keyword evidence="2" id="KW-1185">Reference proteome</keyword>
<evidence type="ECO:0000313" key="1">
    <source>
        <dbReference type="EMBL" id="GGZ97928.1"/>
    </source>
</evidence>
<reference evidence="1" key="1">
    <citation type="journal article" date="2014" name="Int. J. Syst. Evol. Microbiol.">
        <title>Complete genome sequence of Corynebacterium casei LMG S-19264T (=DSM 44701T), isolated from a smear-ripened cheese.</title>
        <authorList>
            <consortium name="US DOE Joint Genome Institute (JGI-PGF)"/>
            <person name="Walter F."/>
            <person name="Albersmeier A."/>
            <person name="Kalinowski J."/>
            <person name="Ruckert C."/>
        </authorList>
    </citation>
    <scope>NUCLEOTIDE SEQUENCE</scope>
    <source>
        <strain evidence="1">JCM 5016</strain>
    </source>
</reference>
<dbReference type="EMBL" id="BMWH01000017">
    <property type="protein sequence ID" value="GGZ97928.1"/>
    <property type="molecule type" value="Genomic_DNA"/>
</dbReference>
<sequence>MSEHTTEKPLFRVAADVHIAATPAQVYAVVSDLTRSGEWSEECVGGEWVAGEPGTVGAVFRGDNHRAEDVVAWAPVVRGSWSTRSEIVAAEPGVTFSWAVQDSAGRTQDSVWTFDIRAEGSGSRLVHHFRMGRATEGIRGITAQMTAQEKQRFFADWGAKLEKDLAATVERIRNVVEGDFRG</sequence>
<dbReference type="Gene3D" id="3.30.530.20">
    <property type="match status" value="1"/>
</dbReference>
<evidence type="ECO:0000313" key="2">
    <source>
        <dbReference type="Proteomes" id="UP000623010"/>
    </source>
</evidence>
<dbReference type="RefSeq" id="WP_190058935.1">
    <property type="nucleotide sequence ID" value="NZ_BMWH01000017.1"/>
</dbReference>
<dbReference type="CDD" id="cd07812">
    <property type="entry name" value="SRPBCC"/>
    <property type="match status" value="1"/>
</dbReference>
<evidence type="ECO:0008006" key="3">
    <source>
        <dbReference type="Google" id="ProtNLM"/>
    </source>
</evidence>
<dbReference type="InterPro" id="IPR023393">
    <property type="entry name" value="START-like_dom_sf"/>
</dbReference>